<reference evidence="12 13" key="1">
    <citation type="journal article" date="2018" name="Nat. Biotechnol.">
        <title>A standardized bacterial taxonomy based on genome phylogeny substantially revises the tree of life.</title>
        <authorList>
            <person name="Parks D.H."/>
            <person name="Chuvochina M."/>
            <person name="Waite D.W."/>
            <person name="Rinke C."/>
            <person name="Skarshewski A."/>
            <person name="Chaumeil P.A."/>
            <person name="Hugenholtz P."/>
        </authorList>
    </citation>
    <scope>NUCLEOTIDE SEQUENCE [LARGE SCALE GENOMIC DNA]</scope>
    <source>
        <strain evidence="12">UBA9958</strain>
    </source>
</reference>
<proteinExistence type="inferred from homology"/>
<dbReference type="PROSITE" id="PS51733">
    <property type="entry name" value="BPL_LPL_CATALYTIC"/>
    <property type="match status" value="1"/>
</dbReference>
<dbReference type="Proteomes" id="UP000264313">
    <property type="component" value="Unassembled WGS sequence"/>
</dbReference>
<evidence type="ECO:0000256" key="6">
    <source>
        <dbReference type="HAMAP-Rule" id="MF_00013"/>
    </source>
</evidence>
<keyword evidence="2 6" id="KW-0963">Cytoplasm</keyword>
<comment type="miscellaneous">
    <text evidence="6">In the reaction, the free carboxyl group of octanoic acid is attached via an amide linkage to the epsilon-amino group of a specific lysine residue of lipoyl domains of lipoate-dependent enzymes.</text>
</comment>
<dbReference type="AlphaFoldDB" id="A0A351RB13"/>
<dbReference type="GO" id="GO:0033819">
    <property type="term" value="F:lipoyl(octanoyl) transferase activity"/>
    <property type="evidence" value="ECO:0007669"/>
    <property type="project" value="UniProtKB-EC"/>
</dbReference>
<dbReference type="EMBL" id="DNAA01000160">
    <property type="protein sequence ID" value="HBA09234.1"/>
    <property type="molecule type" value="Genomic_DNA"/>
</dbReference>
<dbReference type="PANTHER" id="PTHR10993:SF7">
    <property type="entry name" value="LIPOYLTRANSFERASE 2, MITOCHONDRIAL-RELATED"/>
    <property type="match status" value="1"/>
</dbReference>
<dbReference type="FunFam" id="3.30.930.10:FF:000020">
    <property type="entry name" value="Octanoyltransferase"/>
    <property type="match status" value="1"/>
</dbReference>
<dbReference type="NCBIfam" id="NF010922">
    <property type="entry name" value="PRK14342.1"/>
    <property type="match status" value="1"/>
</dbReference>
<feature type="domain" description="BPL/LPL catalytic" evidence="11">
    <location>
        <begin position="31"/>
        <end position="211"/>
    </location>
</feature>
<dbReference type="PROSITE" id="PS01313">
    <property type="entry name" value="LIPB"/>
    <property type="match status" value="1"/>
</dbReference>
<evidence type="ECO:0000256" key="5">
    <source>
        <dbReference type="ARBA" id="ARBA00024732"/>
    </source>
</evidence>
<dbReference type="PIRSF" id="PIRSF016262">
    <property type="entry name" value="LPLase"/>
    <property type="match status" value="1"/>
</dbReference>
<dbReference type="InterPro" id="IPR020605">
    <property type="entry name" value="Octanoyltransferase_CS"/>
</dbReference>
<keyword evidence="4 6" id="KW-0012">Acyltransferase</keyword>
<comment type="caution">
    <text evidence="12">The sequence shown here is derived from an EMBL/GenBank/DDBJ whole genome shotgun (WGS) entry which is preliminary data.</text>
</comment>
<evidence type="ECO:0000313" key="12">
    <source>
        <dbReference type="EMBL" id="HBA09234.1"/>
    </source>
</evidence>
<evidence type="ECO:0000256" key="2">
    <source>
        <dbReference type="ARBA" id="ARBA00022490"/>
    </source>
</evidence>
<protein>
    <recommendedName>
        <fullName evidence="6 7">Octanoyltransferase</fullName>
        <ecNumber evidence="6 7">2.3.1.181</ecNumber>
    </recommendedName>
    <alternativeName>
        <fullName evidence="6">Lipoate-protein ligase B</fullName>
    </alternativeName>
    <alternativeName>
        <fullName evidence="6">Lipoyl/octanoyl transferase</fullName>
    </alternativeName>
    <alternativeName>
        <fullName evidence="6">Octanoyl-[acyl-carrier-protein]-protein N-octanoyltransferase</fullName>
    </alternativeName>
</protein>
<evidence type="ECO:0000256" key="9">
    <source>
        <dbReference type="PIRSR" id="PIRSR016262-2"/>
    </source>
</evidence>
<dbReference type="STRING" id="1132855.GCA_000384255_00306"/>
<comment type="function">
    <text evidence="5 6 7">Catalyzes the transfer of endogenously produced octanoic acid from octanoyl-acyl-carrier-protein onto the lipoyl domains of lipoate-dependent enzymes. Lipoyl-ACP can also act as a substrate although octanoyl-ACP is likely to be the physiological substrate.</text>
</comment>
<feature type="active site" description="Acyl-thioester intermediate" evidence="6 8">
    <location>
        <position position="173"/>
    </location>
</feature>
<evidence type="ECO:0000259" key="11">
    <source>
        <dbReference type="PROSITE" id="PS51733"/>
    </source>
</evidence>
<comment type="subcellular location">
    <subcellularLocation>
        <location evidence="6">Cytoplasm</location>
    </subcellularLocation>
</comment>
<comment type="pathway">
    <text evidence="1 6 7">Protein modification; protein lipoylation via endogenous pathway; protein N(6)-(lipoyl)lysine from octanoyl-[acyl-carrier-protein]: step 1/2.</text>
</comment>
<feature type="binding site" evidence="6 9">
    <location>
        <begin position="142"/>
        <end position="144"/>
    </location>
    <ligand>
        <name>substrate</name>
    </ligand>
</feature>
<dbReference type="EC" id="2.3.1.181" evidence="6 7"/>
<evidence type="ECO:0000256" key="3">
    <source>
        <dbReference type="ARBA" id="ARBA00022679"/>
    </source>
</evidence>
<dbReference type="PANTHER" id="PTHR10993">
    <property type="entry name" value="OCTANOYLTRANSFERASE"/>
    <property type="match status" value="1"/>
</dbReference>
<dbReference type="HAMAP" id="MF_00013">
    <property type="entry name" value="LipB"/>
    <property type="match status" value="1"/>
</dbReference>
<dbReference type="Pfam" id="PF21948">
    <property type="entry name" value="LplA-B_cat"/>
    <property type="match status" value="1"/>
</dbReference>
<dbReference type="UniPathway" id="UPA00538">
    <property type="reaction ID" value="UER00592"/>
</dbReference>
<evidence type="ECO:0000256" key="8">
    <source>
        <dbReference type="PIRSR" id="PIRSR016262-1"/>
    </source>
</evidence>
<feature type="site" description="Lowers pKa of active site Cys" evidence="6 10">
    <location>
        <position position="139"/>
    </location>
</feature>
<dbReference type="SUPFAM" id="SSF55681">
    <property type="entry name" value="Class II aaRS and biotin synthetases"/>
    <property type="match status" value="1"/>
</dbReference>
<feature type="binding site" evidence="6 9">
    <location>
        <begin position="70"/>
        <end position="77"/>
    </location>
    <ligand>
        <name>substrate</name>
    </ligand>
</feature>
<dbReference type="CDD" id="cd16444">
    <property type="entry name" value="LipB"/>
    <property type="match status" value="1"/>
</dbReference>
<evidence type="ECO:0000256" key="4">
    <source>
        <dbReference type="ARBA" id="ARBA00023315"/>
    </source>
</evidence>
<dbReference type="GO" id="GO:0009249">
    <property type="term" value="P:protein lipoylation"/>
    <property type="evidence" value="ECO:0007669"/>
    <property type="project" value="InterPro"/>
</dbReference>
<name>A0A351RB13_9PROT</name>
<comment type="similarity">
    <text evidence="6 7">Belongs to the LipB family.</text>
</comment>
<feature type="binding site" evidence="6 9">
    <location>
        <begin position="155"/>
        <end position="157"/>
    </location>
    <ligand>
        <name>substrate</name>
    </ligand>
</feature>
<evidence type="ECO:0000256" key="10">
    <source>
        <dbReference type="PIRSR" id="PIRSR016262-3"/>
    </source>
</evidence>
<sequence>MLNNIIVRNLGVTSFEATCEAMQQFTTARGLDSADEIWLTEHPPVYSLGLNRKQVAPPSRDDIAIVNTDRGGKITYHGPGQVIIYVLLDLSRRNLNIRSLVSLLENTVIELLAQYKVNAVAKKDAPGVYVSLANSDEAKIASLGLRVKNNCCYHGLSLNIDMDLSPFSAIDPCGYKGLAVTQTKDLGIDANIQTIGEQLVAMLTSKLEHLHDERNP</sequence>
<dbReference type="NCBIfam" id="TIGR00214">
    <property type="entry name" value="lipB"/>
    <property type="match status" value="1"/>
</dbReference>
<gene>
    <name evidence="6" type="primary">lipB</name>
    <name evidence="12" type="ORF">DCW48_06515</name>
</gene>
<evidence type="ECO:0000256" key="1">
    <source>
        <dbReference type="ARBA" id="ARBA00004821"/>
    </source>
</evidence>
<keyword evidence="3 6" id="KW-0808">Transferase</keyword>
<dbReference type="InterPro" id="IPR000544">
    <property type="entry name" value="Octanoyltransferase"/>
</dbReference>
<comment type="catalytic activity">
    <reaction evidence="6 7">
        <text>octanoyl-[ACP] + L-lysyl-[protein] = N(6)-octanoyl-L-lysyl-[protein] + holo-[ACP] + H(+)</text>
        <dbReference type="Rhea" id="RHEA:17665"/>
        <dbReference type="Rhea" id="RHEA-COMP:9636"/>
        <dbReference type="Rhea" id="RHEA-COMP:9685"/>
        <dbReference type="Rhea" id="RHEA-COMP:9752"/>
        <dbReference type="Rhea" id="RHEA-COMP:9928"/>
        <dbReference type="ChEBI" id="CHEBI:15378"/>
        <dbReference type="ChEBI" id="CHEBI:29969"/>
        <dbReference type="ChEBI" id="CHEBI:64479"/>
        <dbReference type="ChEBI" id="CHEBI:78463"/>
        <dbReference type="ChEBI" id="CHEBI:78809"/>
        <dbReference type="EC" id="2.3.1.181"/>
    </reaction>
</comment>
<evidence type="ECO:0000313" key="13">
    <source>
        <dbReference type="Proteomes" id="UP000264313"/>
    </source>
</evidence>
<accession>A0A351RB13</accession>
<evidence type="ECO:0000256" key="7">
    <source>
        <dbReference type="PIRNR" id="PIRNR016262"/>
    </source>
</evidence>
<organism evidence="12 13">
    <name type="scientific">Methylotenera mobilis</name>
    <dbReference type="NCBI Taxonomy" id="359408"/>
    <lineage>
        <taxon>Bacteria</taxon>
        <taxon>Pseudomonadati</taxon>
        <taxon>Pseudomonadota</taxon>
        <taxon>Betaproteobacteria</taxon>
        <taxon>Nitrosomonadales</taxon>
        <taxon>Methylophilaceae</taxon>
        <taxon>Methylotenera</taxon>
    </lineage>
</organism>
<dbReference type="InterPro" id="IPR004143">
    <property type="entry name" value="BPL_LPL_catalytic"/>
</dbReference>
<dbReference type="GO" id="GO:0005737">
    <property type="term" value="C:cytoplasm"/>
    <property type="evidence" value="ECO:0007669"/>
    <property type="project" value="UniProtKB-SubCell"/>
</dbReference>
<dbReference type="InterPro" id="IPR045864">
    <property type="entry name" value="aa-tRNA-synth_II/BPL/LPL"/>
</dbReference>
<dbReference type="Gene3D" id="3.30.930.10">
    <property type="entry name" value="Bira Bifunctional Protein, Domain 2"/>
    <property type="match status" value="1"/>
</dbReference>